<dbReference type="AlphaFoldDB" id="A0AAD5UQU3"/>
<dbReference type="Proteomes" id="UP001210925">
    <property type="component" value="Unassembled WGS sequence"/>
</dbReference>
<dbReference type="PANTHER" id="PTHR37471">
    <property type="entry name" value="UNNAMED PRODUCT"/>
    <property type="match status" value="1"/>
</dbReference>
<dbReference type="Gene3D" id="3.40.50.1820">
    <property type="entry name" value="alpha/beta hydrolase"/>
    <property type="match status" value="1"/>
</dbReference>
<evidence type="ECO:0000256" key="1">
    <source>
        <dbReference type="SAM" id="Phobius"/>
    </source>
</evidence>
<dbReference type="SUPFAM" id="SSF53474">
    <property type="entry name" value="alpha/beta-Hydrolases"/>
    <property type="match status" value="1"/>
</dbReference>
<reference evidence="3" key="1">
    <citation type="submission" date="2020-05" db="EMBL/GenBank/DDBJ databases">
        <title>Phylogenomic resolution of chytrid fungi.</title>
        <authorList>
            <person name="Stajich J.E."/>
            <person name="Amses K."/>
            <person name="Simmons R."/>
            <person name="Seto K."/>
            <person name="Myers J."/>
            <person name="Bonds A."/>
            <person name="Quandt C.A."/>
            <person name="Barry K."/>
            <person name="Liu P."/>
            <person name="Grigoriev I."/>
            <person name="Longcore J.E."/>
            <person name="James T.Y."/>
        </authorList>
    </citation>
    <scope>NUCLEOTIDE SEQUENCE</scope>
    <source>
        <strain evidence="3">PLAUS21</strain>
    </source>
</reference>
<dbReference type="PANTHER" id="PTHR37471:SF1">
    <property type="entry name" value="AB HYDROLASE-1 DOMAIN-CONTAINING PROTEIN"/>
    <property type="match status" value="1"/>
</dbReference>
<keyword evidence="4" id="KW-1185">Reference proteome</keyword>
<organism evidence="3 4">
    <name type="scientific">Boothiomyces macroporosus</name>
    <dbReference type="NCBI Taxonomy" id="261099"/>
    <lineage>
        <taxon>Eukaryota</taxon>
        <taxon>Fungi</taxon>
        <taxon>Fungi incertae sedis</taxon>
        <taxon>Chytridiomycota</taxon>
        <taxon>Chytridiomycota incertae sedis</taxon>
        <taxon>Chytridiomycetes</taxon>
        <taxon>Rhizophydiales</taxon>
        <taxon>Terramycetaceae</taxon>
        <taxon>Boothiomyces</taxon>
    </lineage>
</organism>
<feature type="transmembrane region" description="Helical" evidence="1">
    <location>
        <begin position="6"/>
        <end position="25"/>
    </location>
</feature>
<protein>
    <recommendedName>
        <fullName evidence="2">AB hydrolase-1 domain-containing protein</fullName>
    </recommendedName>
</protein>
<evidence type="ECO:0000313" key="3">
    <source>
        <dbReference type="EMBL" id="KAJ3261756.1"/>
    </source>
</evidence>
<gene>
    <name evidence="3" type="ORF">HK103_004707</name>
</gene>
<dbReference type="InterPro" id="IPR000073">
    <property type="entry name" value="AB_hydrolase_1"/>
</dbReference>
<proteinExistence type="predicted"/>
<evidence type="ECO:0000259" key="2">
    <source>
        <dbReference type="Pfam" id="PF00561"/>
    </source>
</evidence>
<feature type="transmembrane region" description="Helical" evidence="1">
    <location>
        <begin position="185"/>
        <end position="206"/>
    </location>
</feature>
<accession>A0AAD5UQU3</accession>
<keyword evidence="1" id="KW-0812">Transmembrane</keyword>
<evidence type="ECO:0000313" key="4">
    <source>
        <dbReference type="Proteomes" id="UP001210925"/>
    </source>
</evidence>
<keyword evidence="1" id="KW-1133">Transmembrane helix</keyword>
<comment type="caution">
    <text evidence="3">The sequence shown here is derived from an EMBL/GenBank/DDBJ whole genome shotgun (WGS) entry which is preliminary data.</text>
</comment>
<dbReference type="InterPro" id="IPR029058">
    <property type="entry name" value="AB_hydrolase_fold"/>
</dbReference>
<dbReference type="EMBL" id="JADGKB010000004">
    <property type="protein sequence ID" value="KAJ3261756.1"/>
    <property type="molecule type" value="Genomic_DNA"/>
</dbReference>
<feature type="domain" description="AB hydrolase-1" evidence="2">
    <location>
        <begin position="183"/>
        <end position="289"/>
    </location>
</feature>
<name>A0AAD5UQU3_9FUNG</name>
<sequence length="402" mass="47014">MLEVVAGVWIVAEVCFIWSTAWRYGKKLPNKSHLPDIDETVYNQVLTEICNTNSVTDPKSFIEGWFFGKDISEIGREDILEWIAGMFFNKTTELDENQQLLVLDALEQMEARLGHRFEEKERKVDKMLLTCDSVNMLFRPMAFYASIRGFDFYVQMKLWRINFVYNKESGMVSYFRRGTSTKPNIVFFHGIGIGVAAYIRFINALVKRFPKRTIILFEMPSIAMKLNLSYCLPKEYSEKVASRLNELGLRNNILIGHSLGTMCIRWMDLYYPELVQARIFIDPVCFALWTHHIAKNYIYRDPKTIGERVMLYLTAMEPGIATYLRRYFVWFENTYFSSHLPKNASIFLAEKDEIVDSMYVKDYLYRHSEEGRNVSIVNDATHGQMMLAGCYNDIFNDIISFI</sequence>
<keyword evidence="1" id="KW-0472">Membrane</keyword>
<dbReference type="Pfam" id="PF00561">
    <property type="entry name" value="Abhydrolase_1"/>
    <property type="match status" value="1"/>
</dbReference>